<dbReference type="GO" id="GO:0008270">
    <property type="term" value="F:zinc ion binding"/>
    <property type="evidence" value="ECO:0007669"/>
    <property type="project" value="UniProtKB-KW"/>
</dbReference>
<dbReference type="InterPro" id="IPR039903">
    <property type="entry name" value="Zswim2"/>
</dbReference>
<dbReference type="SMART" id="SM00184">
    <property type="entry name" value="RING"/>
    <property type="match status" value="2"/>
</dbReference>
<evidence type="ECO:0000256" key="2">
    <source>
        <dbReference type="ARBA" id="ARBA00022833"/>
    </source>
</evidence>
<keyword evidence="1 3" id="KW-0479">Metal-binding</keyword>
<evidence type="ECO:0000256" key="3">
    <source>
        <dbReference type="PROSITE-ProRule" id="PRU00175"/>
    </source>
</evidence>
<reference evidence="7" key="1">
    <citation type="submission" date="2017-02" db="UniProtKB">
        <authorList>
            <consortium name="WormBaseParasite"/>
        </authorList>
    </citation>
    <scope>IDENTIFICATION</scope>
</reference>
<feature type="region of interest" description="Disordered" evidence="4">
    <location>
        <begin position="504"/>
        <end position="527"/>
    </location>
</feature>
<dbReference type="STRING" id="6216.A0A0R3SBC9"/>
<feature type="domain" description="SWIM-type" evidence="6">
    <location>
        <begin position="54"/>
        <end position="87"/>
    </location>
</feature>
<dbReference type="PANTHER" id="PTHR21540:SF3">
    <property type="entry name" value="E3 UBIQUITIN-PROTEIN LIGASE ZSWIM2"/>
    <property type="match status" value="1"/>
</dbReference>
<evidence type="ECO:0000313" key="7">
    <source>
        <dbReference type="WBParaSite" id="HDID_0000176401-mRNA-1"/>
    </source>
</evidence>
<dbReference type="SUPFAM" id="SSF57850">
    <property type="entry name" value="RING/U-box"/>
    <property type="match status" value="2"/>
</dbReference>
<dbReference type="CDD" id="cd16494">
    <property type="entry name" value="RING-CH-C4HC3_ZSWM2"/>
    <property type="match status" value="1"/>
</dbReference>
<name>A0A0R3SBC9_HYMDI</name>
<evidence type="ECO:0000259" key="6">
    <source>
        <dbReference type="PROSITE" id="PS50966"/>
    </source>
</evidence>
<keyword evidence="1 3" id="KW-0863">Zinc-finger</keyword>
<dbReference type="AlphaFoldDB" id="A0A0R3SBC9"/>
<dbReference type="PROSITE" id="PS50966">
    <property type="entry name" value="ZF_SWIM"/>
    <property type="match status" value="1"/>
</dbReference>
<feature type="domain" description="RING-type" evidence="5">
    <location>
        <begin position="148"/>
        <end position="204"/>
    </location>
</feature>
<evidence type="ECO:0000259" key="5">
    <source>
        <dbReference type="PROSITE" id="PS50089"/>
    </source>
</evidence>
<protein>
    <submittedName>
        <fullName evidence="7">E3 ubiquitin-protein ligase ZSWIM2</fullName>
    </submittedName>
</protein>
<dbReference type="InterPro" id="IPR007527">
    <property type="entry name" value="Znf_SWIM"/>
</dbReference>
<dbReference type="PROSITE" id="PS50089">
    <property type="entry name" value="ZF_RING_2"/>
    <property type="match status" value="2"/>
</dbReference>
<dbReference type="Gene3D" id="3.30.40.10">
    <property type="entry name" value="Zinc/RING finger domain, C3HC4 (zinc finger)"/>
    <property type="match status" value="2"/>
</dbReference>
<sequence length="575" mass="64854">LPIRNKMRSSAYRREAAIIVEKNQNDALNTTMCIVQNFGPMGFLIQEENENKKYKVFIGERHTCTCKLYSKQRDLCKHICWVLLKKFKLNKHDPISWQNGLSDRELSKLLEKSSEGSIAVTKPVTKPEVGGISGPGIYQRSIESADICPICQDEFLSSERLPVTYCRKGCGNNVHIKCIKIWKDHQTKERNMDRFDFVSCPICRGDFAKLGDLNHEIILCENRFSKSVKTLSDEELIARLITRRNDNEVHKDTCYLCSCSPITGQIYCLSDMNHLLKINKSDKVLCSKCFNKCIRIRTEEKYTFYWKDISSSACLHILYMTRQIRLNVYLTPDPKLPSFSGVHDPKITPKTVVEALTKPLSRGEVSKIPKWIIKAGICKSILGDGGRKVVGHALSLLAPGQQCRICLMHFQEGEEVRNLLNCNHVFHSNCVDPWLRHLSPCCPLDGQFAAPLSDAPSDRNVKSKLDIKLPSSRNISYSLSLFSNTNMGDVLKITSITNTVNNAAPTNEARGRNYPINRHSSSDPKSSVLCPGPHIHGSIHLDIPIGPVCKSVQIMQHSSLHGLFLLTELFRGTVN</sequence>
<dbReference type="Pfam" id="PF04434">
    <property type="entry name" value="SWIM"/>
    <property type="match status" value="1"/>
</dbReference>
<proteinExistence type="predicted"/>
<dbReference type="PANTHER" id="PTHR21540">
    <property type="entry name" value="RING FINGER AND SWIM DOMAIN-CONTAINING PROTEIN 2"/>
    <property type="match status" value="1"/>
</dbReference>
<feature type="domain" description="RING-type" evidence="5">
    <location>
        <begin position="403"/>
        <end position="445"/>
    </location>
</feature>
<organism evidence="7">
    <name type="scientific">Hymenolepis diminuta</name>
    <name type="common">Rat tapeworm</name>
    <dbReference type="NCBI Taxonomy" id="6216"/>
    <lineage>
        <taxon>Eukaryota</taxon>
        <taxon>Metazoa</taxon>
        <taxon>Spiralia</taxon>
        <taxon>Lophotrochozoa</taxon>
        <taxon>Platyhelminthes</taxon>
        <taxon>Cestoda</taxon>
        <taxon>Eucestoda</taxon>
        <taxon>Cyclophyllidea</taxon>
        <taxon>Hymenolepididae</taxon>
        <taxon>Hymenolepis</taxon>
    </lineage>
</organism>
<accession>A0A0R3SBC9</accession>
<dbReference type="InterPro" id="IPR001841">
    <property type="entry name" value="Znf_RING"/>
</dbReference>
<dbReference type="Pfam" id="PF13639">
    <property type="entry name" value="zf-RING_2"/>
    <property type="match status" value="1"/>
</dbReference>
<dbReference type="GO" id="GO:0061630">
    <property type="term" value="F:ubiquitin protein ligase activity"/>
    <property type="evidence" value="ECO:0007669"/>
    <property type="project" value="InterPro"/>
</dbReference>
<evidence type="ECO:0000256" key="4">
    <source>
        <dbReference type="SAM" id="MobiDB-lite"/>
    </source>
</evidence>
<evidence type="ECO:0000256" key="1">
    <source>
        <dbReference type="ARBA" id="ARBA00022771"/>
    </source>
</evidence>
<keyword evidence="2" id="KW-0862">Zinc</keyword>
<dbReference type="WBParaSite" id="HDID_0000176401-mRNA-1">
    <property type="protein sequence ID" value="HDID_0000176401-mRNA-1"/>
    <property type="gene ID" value="HDID_0000176401"/>
</dbReference>
<dbReference type="InterPro" id="IPR013083">
    <property type="entry name" value="Znf_RING/FYVE/PHD"/>
</dbReference>